<reference evidence="2 3" key="1">
    <citation type="submission" date="2020-07" db="EMBL/GenBank/DDBJ databases">
        <title>Luteimonas sp. SJ-92.</title>
        <authorList>
            <person name="Huang X.-X."/>
            <person name="Xu L."/>
            <person name="Sun J.-Q."/>
        </authorList>
    </citation>
    <scope>NUCLEOTIDE SEQUENCE [LARGE SCALE GENOMIC DNA]</scope>
    <source>
        <strain evidence="2 3">SJ-92</strain>
    </source>
</reference>
<organism evidence="2 3">
    <name type="scientific">Luteimonas salinisoli</name>
    <dbReference type="NCBI Taxonomy" id="2752307"/>
    <lineage>
        <taxon>Bacteria</taxon>
        <taxon>Pseudomonadati</taxon>
        <taxon>Pseudomonadota</taxon>
        <taxon>Gammaproteobacteria</taxon>
        <taxon>Lysobacterales</taxon>
        <taxon>Lysobacteraceae</taxon>
        <taxon>Luteimonas</taxon>
    </lineage>
</organism>
<evidence type="ECO:0008006" key="4">
    <source>
        <dbReference type="Google" id="ProtNLM"/>
    </source>
</evidence>
<keyword evidence="3" id="KW-1185">Reference proteome</keyword>
<name>A0A853JHS8_9GAMM</name>
<protein>
    <recommendedName>
        <fullName evidence="4">DUF4410 domain-containing protein</fullName>
    </recommendedName>
</protein>
<gene>
    <name evidence="2" type="ORF">H0E84_18165</name>
</gene>
<keyword evidence="1" id="KW-0732">Signal</keyword>
<feature type="chain" id="PRO_5033052071" description="DUF4410 domain-containing protein" evidence="1">
    <location>
        <begin position="19"/>
        <end position="191"/>
    </location>
</feature>
<dbReference type="EMBL" id="JACCKA010000091">
    <property type="protein sequence ID" value="NZA28304.1"/>
    <property type="molecule type" value="Genomic_DNA"/>
</dbReference>
<evidence type="ECO:0000256" key="1">
    <source>
        <dbReference type="SAM" id="SignalP"/>
    </source>
</evidence>
<comment type="caution">
    <text evidence="2">The sequence shown here is derived from an EMBL/GenBank/DDBJ whole genome shotgun (WGS) entry which is preliminary data.</text>
</comment>
<dbReference type="AlphaFoldDB" id="A0A853JHS8"/>
<dbReference type="PROSITE" id="PS51257">
    <property type="entry name" value="PROKAR_LIPOPROTEIN"/>
    <property type="match status" value="1"/>
</dbReference>
<proteinExistence type="predicted"/>
<accession>A0A853JHS8</accession>
<sequence>MLAAIRFLLPAVAALSLAACVSMPAPTYQPSVDISDALLKSEVTQMQVAAFGAAPGVENNSLSVRGSRLTTGSDGTYAGYLREALVNELKAGGRYDGDSDVRISGTLTHNELNGAGIKIGTALVGARFQVERDDAMVYDKALQTAHEWESSFVGAIAIPAAFDNYATAVQKLLLELLTDPDFLEATRERSP</sequence>
<evidence type="ECO:0000313" key="2">
    <source>
        <dbReference type="EMBL" id="NZA28304.1"/>
    </source>
</evidence>
<dbReference type="RefSeq" id="WP_180680059.1">
    <property type="nucleotide sequence ID" value="NZ_JACCKA010000091.1"/>
</dbReference>
<dbReference type="Proteomes" id="UP000578091">
    <property type="component" value="Unassembled WGS sequence"/>
</dbReference>
<evidence type="ECO:0000313" key="3">
    <source>
        <dbReference type="Proteomes" id="UP000578091"/>
    </source>
</evidence>
<feature type="signal peptide" evidence="1">
    <location>
        <begin position="1"/>
        <end position="18"/>
    </location>
</feature>